<dbReference type="GO" id="GO:0008270">
    <property type="term" value="F:zinc ion binding"/>
    <property type="evidence" value="ECO:0007669"/>
    <property type="project" value="UniProtKB-KW"/>
</dbReference>
<dbReference type="Pfam" id="PF00098">
    <property type="entry name" value="zf-CCHC"/>
    <property type="match status" value="1"/>
</dbReference>
<proteinExistence type="predicted"/>
<keyword evidence="1" id="KW-0863">Zinc-finger</keyword>
<reference evidence="4" key="1">
    <citation type="submission" date="2020-08" db="EMBL/GenBank/DDBJ databases">
        <title>Plant Genome Project.</title>
        <authorList>
            <person name="Zhang R.-G."/>
        </authorList>
    </citation>
    <scope>NUCLEOTIDE SEQUENCE</scope>
    <source>
        <strain evidence="4">WSP0</strain>
        <tissue evidence="4">Leaf</tissue>
    </source>
</reference>
<evidence type="ECO:0000259" key="3">
    <source>
        <dbReference type="PROSITE" id="PS50158"/>
    </source>
</evidence>
<dbReference type="InterPro" id="IPR036875">
    <property type="entry name" value="Znf_CCHC_sf"/>
</dbReference>
<dbReference type="GO" id="GO:0003676">
    <property type="term" value="F:nucleic acid binding"/>
    <property type="evidence" value="ECO:0007669"/>
    <property type="project" value="InterPro"/>
</dbReference>
<evidence type="ECO:0000256" key="1">
    <source>
        <dbReference type="PROSITE-ProRule" id="PRU00047"/>
    </source>
</evidence>
<feature type="domain" description="CCHC-type" evidence="3">
    <location>
        <begin position="58"/>
        <end position="75"/>
    </location>
</feature>
<comment type="caution">
    <text evidence="4">The sequence shown here is derived from an EMBL/GenBank/DDBJ whole genome shotgun (WGS) entry which is preliminary data.</text>
</comment>
<sequence>MSFKVEKQLKESRGSTSRTWNKESNSNRGNASSTDKEAVFKPNPKKETAAGSSNPSSRRCYKCQGFGHIAADCPNRKVVSLVEEDMEEEKKQLYSASQRMMMKSPMQIKEKA</sequence>
<protein>
    <recommendedName>
        <fullName evidence="3">CCHC-type domain-containing protein</fullName>
    </recommendedName>
</protein>
<dbReference type="AlphaFoldDB" id="A0AAV6KXV0"/>
<dbReference type="Gene3D" id="4.10.60.10">
    <property type="entry name" value="Zinc finger, CCHC-type"/>
    <property type="match status" value="1"/>
</dbReference>
<feature type="compositionally biased region" description="Polar residues" evidence="2">
    <location>
        <begin position="14"/>
        <end position="33"/>
    </location>
</feature>
<feature type="region of interest" description="Disordered" evidence="2">
    <location>
        <begin position="1"/>
        <end position="58"/>
    </location>
</feature>
<keyword evidence="1" id="KW-0862">Zinc</keyword>
<evidence type="ECO:0000256" key="2">
    <source>
        <dbReference type="SAM" id="MobiDB-lite"/>
    </source>
</evidence>
<dbReference type="Proteomes" id="UP000823749">
    <property type="component" value="Chromosome 3"/>
</dbReference>
<organism evidence="4 5">
    <name type="scientific">Rhododendron griersonianum</name>
    <dbReference type="NCBI Taxonomy" id="479676"/>
    <lineage>
        <taxon>Eukaryota</taxon>
        <taxon>Viridiplantae</taxon>
        <taxon>Streptophyta</taxon>
        <taxon>Embryophyta</taxon>
        <taxon>Tracheophyta</taxon>
        <taxon>Spermatophyta</taxon>
        <taxon>Magnoliopsida</taxon>
        <taxon>eudicotyledons</taxon>
        <taxon>Gunneridae</taxon>
        <taxon>Pentapetalae</taxon>
        <taxon>asterids</taxon>
        <taxon>Ericales</taxon>
        <taxon>Ericaceae</taxon>
        <taxon>Ericoideae</taxon>
        <taxon>Rhodoreae</taxon>
        <taxon>Rhododendron</taxon>
    </lineage>
</organism>
<name>A0AAV6KXV0_9ERIC</name>
<evidence type="ECO:0000313" key="5">
    <source>
        <dbReference type="Proteomes" id="UP000823749"/>
    </source>
</evidence>
<dbReference type="SUPFAM" id="SSF57756">
    <property type="entry name" value="Retrovirus zinc finger-like domains"/>
    <property type="match status" value="1"/>
</dbReference>
<gene>
    <name evidence="4" type="ORF">RHGRI_006977</name>
</gene>
<dbReference type="InterPro" id="IPR001878">
    <property type="entry name" value="Znf_CCHC"/>
</dbReference>
<dbReference type="EMBL" id="JACTNZ010000003">
    <property type="protein sequence ID" value="KAG5556557.1"/>
    <property type="molecule type" value="Genomic_DNA"/>
</dbReference>
<evidence type="ECO:0000313" key="4">
    <source>
        <dbReference type="EMBL" id="KAG5556557.1"/>
    </source>
</evidence>
<keyword evidence="1" id="KW-0479">Metal-binding</keyword>
<dbReference type="SMART" id="SM00343">
    <property type="entry name" value="ZnF_C2HC"/>
    <property type="match status" value="1"/>
</dbReference>
<keyword evidence="5" id="KW-1185">Reference proteome</keyword>
<accession>A0AAV6KXV0</accession>
<feature type="compositionally biased region" description="Basic and acidic residues" evidence="2">
    <location>
        <begin position="1"/>
        <end position="13"/>
    </location>
</feature>
<dbReference type="PROSITE" id="PS50158">
    <property type="entry name" value="ZF_CCHC"/>
    <property type="match status" value="1"/>
</dbReference>
<feature type="compositionally biased region" description="Basic and acidic residues" evidence="2">
    <location>
        <begin position="34"/>
        <end position="48"/>
    </location>
</feature>